<accession>A0A4C1XXI7</accession>
<gene>
    <name evidence="3" type="ORF">EVAR_60942_1</name>
</gene>
<evidence type="ECO:0000256" key="1">
    <source>
        <dbReference type="SAM" id="MobiDB-lite"/>
    </source>
</evidence>
<sequence length="123" mass="13625">MGNIYADGPAPTALLALLALATGLQHYDIGKERYQEKIPYLARPESESQAGPRPVSRMKEHDIESRTGIRTKNGTTIGILITGGKSWIPEIQKVRHRTCPTCHDCGVWRGVQYGEIICEYADS</sequence>
<protein>
    <submittedName>
        <fullName evidence="3">Uncharacterized protein</fullName>
    </submittedName>
</protein>
<evidence type="ECO:0000256" key="2">
    <source>
        <dbReference type="SAM" id="SignalP"/>
    </source>
</evidence>
<feature type="region of interest" description="Disordered" evidence="1">
    <location>
        <begin position="42"/>
        <end position="68"/>
    </location>
</feature>
<feature type="chain" id="PRO_5020026005" evidence="2">
    <location>
        <begin position="24"/>
        <end position="123"/>
    </location>
</feature>
<dbReference type="AlphaFoldDB" id="A0A4C1XXI7"/>
<name>A0A4C1XXI7_EUMVA</name>
<proteinExistence type="predicted"/>
<feature type="signal peptide" evidence="2">
    <location>
        <begin position="1"/>
        <end position="23"/>
    </location>
</feature>
<dbReference type="Proteomes" id="UP000299102">
    <property type="component" value="Unassembled WGS sequence"/>
</dbReference>
<evidence type="ECO:0000313" key="3">
    <source>
        <dbReference type="EMBL" id="GBP66885.1"/>
    </source>
</evidence>
<keyword evidence="2" id="KW-0732">Signal</keyword>
<comment type="caution">
    <text evidence="3">The sequence shown here is derived from an EMBL/GenBank/DDBJ whole genome shotgun (WGS) entry which is preliminary data.</text>
</comment>
<reference evidence="3 4" key="1">
    <citation type="journal article" date="2019" name="Commun. Biol.">
        <title>The bagworm genome reveals a unique fibroin gene that provides high tensile strength.</title>
        <authorList>
            <person name="Kono N."/>
            <person name="Nakamura H."/>
            <person name="Ohtoshi R."/>
            <person name="Tomita M."/>
            <person name="Numata K."/>
            <person name="Arakawa K."/>
        </authorList>
    </citation>
    <scope>NUCLEOTIDE SEQUENCE [LARGE SCALE GENOMIC DNA]</scope>
</reference>
<organism evidence="3 4">
    <name type="scientific">Eumeta variegata</name>
    <name type="common">Bagworm moth</name>
    <name type="synonym">Eumeta japonica</name>
    <dbReference type="NCBI Taxonomy" id="151549"/>
    <lineage>
        <taxon>Eukaryota</taxon>
        <taxon>Metazoa</taxon>
        <taxon>Ecdysozoa</taxon>
        <taxon>Arthropoda</taxon>
        <taxon>Hexapoda</taxon>
        <taxon>Insecta</taxon>
        <taxon>Pterygota</taxon>
        <taxon>Neoptera</taxon>
        <taxon>Endopterygota</taxon>
        <taxon>Lepidoptera</taxon>
        <taxon>Glossata</taxon>
        <taxon>Ditrysia</taxon>
        <taxon>Tineoidea</taxon>
        <taxon>Psychidae</taxon>
        <taxon>Oiketicinae</taxon>
        <taxon>Eumeta</taxon>
    </lineage>
</organism>
<keyword evidence="4" id="KW-1185">Reference proteome</keyword>
<feature type="compositionally biased region" description="Basic and acidic residues" evidence="1">
    <location>
        <begin position="57"/>
        <end position="67"/>
    </location>
</feature>
<dbReference type="EMBL" id="BGZK01000971">
    <property type="protein sequence ID" value="GBP66885.1"/>
    <property type="molecule type" value="Genomic_DNA"/>
</dbReference>
<evidence type="ECO:0000313" key="4">
    <source>
        <dbReference type="Proteomes" id="UP000299102"/>
    </source>
</evidence>